<comment type="caution">
    <text evidence="1">The sequence shown here is derived from an EMBL/GenBank/DDBJ whole genome shotgun (WGS) entry which is preliminary data.</text>
</comment>
<dbReference type="Proteomes" id="UP001372338">
    <property type="component" value="Unassembled WGS sequence"/>
</dbReference>
<evidence type="ECO:0000313" key="1">
    <source>
        <dbReference type="EMBL" id="KAK7250791.1"/>
    </source>
</evidence>
<proteinExistence type="predicted"/>
<keyword evidence="2" id="KW-1185">Reference proteome</keyword>
<name>A0AAN9HQQ5_CROPI</name>
<evidence type="ECO:0000313" key="2">
    <source>
        <dbReference type="Proteomes" id="UP001372338"/>
    </source>
</evidence>
<reference evidence="1 2" key="1">
    <citation type="submission" date="2024-01" db="EMBL/GenBank/DDBJ databases">
        <title>The genomes of 5 underutilized Papilionoideae crops provide insights into root nodulation and disease resistanc.</title>
        <authorList>
            <person name="Yuan L."/>
        </authorList>
    </citation>
    <scope>NUCLEOTIDE SEQUENCE [LARGE SCALE GENOMIC DNA]</scope>
    <source>
        <strain evidence="1">ZHUSHIDOU_FW_LH</strain>
        <tissue evidence="1">Leaf</tissue>
    </source>
</reference>
<dbReference type="AlphaFoldDB" id="A0AAN9HQQ5"/>
<organism evidence="1 2">
    <name type="scientific">Crotalaria pallida</name>
    <name type="common">Smooth rattlebox</name>
    <name type="synonym">Crotalaria striata</name>
    <dbReference type="NCBI Taxonomy" id="3830"/>
    <lineage>
        <taxon>Eukaryota</taxon>
        <taxon>Viridiplantae</taxon>
        <taxon>Streptophyta</taxon>
        <taxon>Embryophyta</taxon>
        <taxon>Tracheophyta</taxon>
        <taxon>Spermatophyta</taxon>
        <taxon>Magnoliopsida</taxon>
        <taxon>eudicotyledons</taxon>
        <taxon>Gunneridae</taxon>
        <taxon>Pentapetalae</taxon>
        <taxon>rosids</taxon>
        <taxon>fabids</taxon>
        <taxon>Fabales</taxon>
        <taxon>Fabaceae</taxon>
        <taxon>Papilionoideae</taxon>
        <taxon>50 kb inversion clade</taxon>
        <taxon>genistoids sensu lato</taxon>
        <taxon>core genistoids</taxon>
        <taxon>Crotalarieae</taxon>
        <taxon>Crotalaria</taxon>
    </lineage>
</organism>
<gene>
    <name evidence="1" type="ORF">RIF29_33468</name>
</gene>
<sequence>MQARRCSAILVESALSQKLGRCSDIKLRCLLGKCSEPKKSEAQISSQKLFGPQKSEAQISQATVRRGYREDDDEVAARAWRLSGEARRRQRRRHGGGGEGRFSCSHFSSVLLSISFFRFIAKCTTKQCTATAF</sequence>
<accession>A0AAN9HQQ5</accession>
<protein>
    <submittedName>
        <fullName evidence="1">Uncharacterized protein</fullName>
    </submittedName>
</protein>
<dbReference type="EMBL" id="JAYWIO010000007">
    <property type="protein sequence ID" value="KAK7250791.1"/>
    <property type="molecule type" value="Genomic_DNA"/>
</dbReference>